<sequence>MSVKSLSTPARTLLPSPIEKTPPSSTRKRVLNELSINLPPRPHSAQEFTTPEHPNSYKRYRKVSEPLSATGVAPLPLSALKRESPTEDSVWGPEVEAAFMSAIKSIPKLGRRKICIGSKPCGRNELIADFIYRRTGKVRTRKQVSSHIQVLKHIRRDDTEFLALVADGKDEDLDTISPKFDARDMEKLGSIDRETMLEQDYRLSLPLEDDHSPLGKVGRLKLDAMPITRAHLQLDEFCIWATRSEVGSSENHVSHVYTTFQKNAPIAVAPIDAVSDWALRFPCLPQLVADQYSDQCPVYHLRASMNLPETLDLEGEQQVVLRTQLSMAGLAQRSREQWYCITRVYTMGNKVLELKQKVNKQDPSSTSVPSGVNQNQGPSVAVPFATDFWAAFLAGLATLDQSSQNMSPEEMKAKRDRDSYNAVSGITVVQEIATMETSLESSKRLNVLIWEFTKTRADQIGSTVVTRIVLPDAQPEMIMQAPSMARTMSQPQSLPRKKIVRPKLSTNGVGLQRSQSMAAVPVQAYSSSQPPLTRPLMRQVSGPVYTQVPQQSSQNVARQSNSIYYQPPQDHQLGTRQLSSSANPVELAQNYSVPTQNPASYAMARSYSAPSWPAGTAPTQYPSSLDTGIWNDNFIDWSLPESAGYLQSDFQVASDDFFSATPSRSQSTIPQSFGMEHTTSTAGTEIDDLEDSRMPQLGFFPLTTF</sequence>
<dbReference type="Proteomes" id="UP000013776">
    <property type="component" value="Unassembled WGS sequence"/>
</dbReference>
<dbReference type="InterPro" id="IPR050937">
    <property type="entry name" value="TEC1_TEAD_TF"/>
</dbReference>
<feature type="DNA-binding region" description="TEA" evidence="6">
    <location>
        <begin position="84"/>
        <end position="158"/>
    </location>
</feature>
<gene>
    <name evidence="9" type="ORF">TAPDE_003474</name>
</gene>
<dbReference type="SMART" id="SM00426">
    <property type="entry name" value="TEA"/>
    <property type="match status" value="1"/>
</dbReference>
<accession>R4XFZ4</accession>
<evidence type="ECO:0000256" key="6">
    <source>
        <dbReference type="PROSITE-ProRule" id="PRU00505"/>
    </source>
</evidence>
<comment type="subcellular location">
    <subcellularLocation>
        <location evidence="1">Nucleus</location>
    </subcellularLocation>
</comment>
<keyword evidence="10" id="KW-1185">Reference proteome</keyword>
<dbReference type="InterPro" id="IPR038096">
    <property type="entry name" value="TEA/ATTS_sf"/>
</dbReference>
<dbReference type="AlphaFoldDB" id="R4XFZ4"/>
<evidence type="ECO:0000256" key="2">
    <source>
        <dbReference type="ARBA" id="ARBA00008421"/>
    </source>
</evidence>
<evidence type="ECO:0000256" key="1">
    <source>
        <dbReference type="ARBA" id="ARBA00004123"/>
    </source>
</evidence>
<dbReference type="eggNOG" id="KOG3841">
    <property type="taxonomic scope" value="Eukaryota"/>
</dbReference>
<dbReference type="Gene3D" id="6.10.20.40">
    <property type="entry name" value="TEA/ATTS domain"/>
    <property type="match status" value="1"/>
</dbReference>
<keyword evidence="3" id="KW-0805">Transcription regulation</keyword>
<comment type="similarity">
    <text evidence="2">Belongs to the TEC1 family.</text>
</comment>
<dbReference type="EMBL" id="CAHR02000145">
    <property type="protein sequence ID" value="CCG83419.1"/>
    <property type="molecule type" value="Genomic_DNA"/>
</dbReference>
<dbReference type="PROSITE" id="PS51088">
    <property type="entry name" value="TEA_2"/>
    <property type="match status" value="1"/>
</dbReference>
<name>R4XFZ4_TAPDE</name>
<feature type="domain" description="TEA" evidence="8">
    <location>
        <begin position="84"/>
        <end position="158"/>
    </location>
</feature>
<keyword evidence="5" id="KW-0539">Nucleus</keyword>
<comment type="caution">
    <text evidence="9">The sequence shown here is derived from an EMBL/GenBank/DDBJ whole genome shotgun (WGS) entry which is preliminary data.</text>
</comment>
<evidence type="ECO:0000256" key="3">
    <source>
        <dbReference type="ARBA" id="ARBA00023015"/>
    </source>
</evidence>
<protein>
    <submittedName>
        <fullName evidence="9">Transcription factor AbaA</fullName>
    </submittedName>
</protein>
<dbReference type="GO" id="GO:0005667">
    <property type="term" value="C:transcription regulator complex"/>
    <property type="evidence" value="ECO:0007669"/>
    <property type="project" value="TreeGrafter"/>
</dbReference>
<evidence type="ECO:0000256" key="4">
    <source>
        <dbReference type="ARBA" id="ARBA00023163"/>
    </source>
</evidence>
<feature type="region of interest" description="Disordered" evidence="7">
    <location>
        <begin position="1"/>
        <end position="27"/>
    </location>
</feature>
<dbReference type="GO" id="GO:0005634">
    <property type="term" value="C:nucleus"/>
    <property type="evidence" value="ECO:0007669"/>
    <property type="project" value="UniProtKB-SubCell"/>
</dbReference>
<feature type="compositionally biased region" description="Polar residues" evidence="7">
    <location>
        <begin position="1"/>
        <end position="10"/>
    </location>
</feature>
<dbReference type="Pfam" id="PF01285">
    <property type="entry name" value="TEA"/>
    <property type="match status" value="1"/>
</dbReference>
<evidence type="ECO:0000256" key="7">
    <source>
        <dbReference type="SAM" id="MobiDB-lite"/>
    </source>
</evidence>
<dbReference type="OrthoDB" id="10006572at2759"/>
<dbReference type="PRINTS" id="PR00065">
    <property type="entry name" value="TEADOMAIN"/>
</dbReference>
<dbReference type="GO" id="GO:0000981">
    <property type="term" value="F:DNA-binding transcription factor activity, RNA polymerase II-specific"/>
    <property type="evidence" value="ECO:0007669"/>
    <property type="project" value="TreeGrafter"/>
</dbReference>
<dbReference type="InterPro" id="IPR000818">
    <property type="entry name" value="TEA/ATTS_dom"/>
</dbReference>
<dbReference type="GO" id="GO:0000978">
    <property type="term" value="F:RNA polymerase II cis-regulatory region sequence-specific DNA binding"/>
    <property type="evidence" value="ECO:0007669"/>
    <property type="project" value="TreeGrafter"/>
</dbReference>
<dbReference type="STRING" id="1097556.R4XFZ4"/>
<organism evidence="9 10">
    <name type="scientific">Taphrina deformans (strain PYCC 5710 / ATCC 11124 / CBS 356.35 / IMI 108563 / JCM 9778 / NBRC 8474)</name>
    <name type="common">Peach leaf curl fungus</name>
    <name type="synonym">Lalaria deformans</name>
    <dbReference type="NCBI Taxonomy" id="1097556"/>
    <lineage>
        <taxon>Eukaryota</taxon>
        <taxon>Fungi</taxon>
        <taxon>Dikarya</taxon>
        <taxon>Ascomycota</taxon>
        <taxon>Taphrinomycotina</taxon>
        <taxon>Taphrinomycetes</taxon>
        <taxon>Taphrinales</taxon>
        <taxon>Taphrinaceae</taxon>
        <taxon>Taphrina</taxon>
    </lineage>
</organism>
<dbReference type="PANTHER" id="PTHR11834">
    <property type="entry name" value="TRANSCRIPTIONAL ENHANCER FACTOR TEF RELATED"/>
    <property type="match status" value="1"/>
</dbReference>
<keyword evidence="4" id="KW-0804">Transcription</keyword>
<reference evidence="9 10" key="1">
    <citation type="journal article" date="2013" name="MBio">
        <title>Genome sequencing of the plant pathogen Taphrina deformans, the causal agent of peach leaf curl.</title>
        <authorList>
            <person name="Cisse O.H."/>
            <person name="Almeida J.M.G.C.F."/>
            <person name="Fonseca A."/>
            <person name="Kumar A.A."/>
            <person name="Salojaervi J."/>
            <person name="Overmyer K."/>
            <person name="Hauser P.M."/>
            <person name="Pagni M."/>
        </authorList>
    </citation>
    <scope>NUCLEOTIDE SEQUENCE [LARGE SCALE GENOMIC DNA]</scope>
    <source>
        <strain evidence="10">PYCC 5710 / ATCC 11124 / CBS 356.35 / IMI 108563 / JCM 9778 / NBRC 8474</strain>
    </source>
</reference>
<evidence type="ECO:0000313" key="9">
    <source>
        <dbReference type="EMBL" id="CCG83419.1"/>
    </source>
</evidence>
<evidence type="ECO:0000313" key="10">
    <source>
        <dbReference type="Proteomes" id="UP000013776"/>
    </source>
</evidence>
<feature type="region of interest" description="Disordered" evidence="7">
    <location>
        <begin position="37"/>
        <end position="56"/>
    </location>
</feature>
<proteinExistence type="inferred from homology"/>
<evidence type="ECO:0000256" key="5">
    <source>
        <dbReference type="ARBA" id="ARBA00023242"/>
    </source>
</evidence>
<dbReference type="PANTHER" id="PTHR11834:SF0">
    <property type="entry name" value="PROTEIN SCALLOPED"/>
    <property type="match status" value="1"/>
</dbReference>
<evidence type="ECO:0000259" key="8">
    <source>
        <dbReference type="PROSITE" id="PS51088"/>
    </source>
</evidence>